<dbReference type="PROSITE" id="PS51462">
    <property type="entry name" value="NUDIX"/>
    <property type="match status" value="1"/>
</dbReference>
<evidence type="ECO:0000256" key="1">
    <source>
        <dbReference type="ARBA" id="ARBA00001946"/>
    </source>
</evidence>
<dbReference type="RefSeq" id="WP_344915834.1">
    <property type="nucleotide sequence ID" value="NZ_BAABAQ010000002.1"/>
</dbReference>
<name>A0ABP8AHD4_9ACTN</name>
<dbReference type="SUPFAM" id="SSF55811">
    <property type="entry name" value="Nudix"/>
    <property type="match status" value="1"/>
</dbReference>
<keyword evidence="7" id="KW-1185">Reference proteome</keyword>
<evidence type="ECO:0000313" key="6">
    <source>
        <dbReference type="EMBL" id="GAA4184001.1"/>
    </source>
</evidence>
<feature type="domain" description="Nudix hydrolase" evidence="5">
    <location>
        <begin position="18"/>
        <end position="149"/>
    </location>
</feature>
<dbReference type="PANTHER" id="PTHR43046:SF16">
    <property type="entry name" value="ADP-RIBOSE PYROPHOSPHATASE YJHB-RELATED"/>
    <property type="match status" value="1"/>
</dbReference>
<dbReference type="PRINTS" id="PR00502">
    <property type="entry name" value="NUDIXFAMILY"/>
</dbReference>
<evidence type="ECO:0000256" key="3">
    <source>
        <dbReference type="ARBA" id="ARBA00022801"/>
    </source>
</evidence>
<dbReference type="Pfam" id="PF00293">
    <property type="entry name" value="NUDIX"/>
    <property type="match status" value="1"/>
</dbReference>
<dbReference type="InterPro" id="IPR020476">
    <property type="entry name" value="Nudix_hydrolase"/>
</dbReference>
<accession>A0ABP8AHD4</accession>
<sequence>MARRMDFYDDPEAPAPNSLVPSVNVIVTNDAGEILMIRRSDNDNWAVPGGAIDLGESLPQAAIRETLEETGITCEITGLVGTYTDPRHVILYTSNGEARQEFSIVLTARPIAGKPTPSDESKEVRWVARDEIDSLTSDRSMRLRIGHFLKSLDDATGPHIG</sequence>
<dbReference type="InterPro" id="IPR020084">
    <property type="entry name" value="NUDIX_hydrolase_CS"/>
</dbReference>
<organism evidence="6 7">
    <name type="scientific">Streptosporangium oxazolinicum</name>
    <dbReference type="NCBI Taxonomy" id="909287"/>
    <lineage>
        <taxon>Bacteria</taxon>
        <taxon>Bacillati</taxon>
        <taxon>Actinomycetota</taxon>
        <taxon>Actinomycetes</taxon>
        <taxon>Streptosporangiales</taxon>
        <taxon>Streptosporangiaceae</taxon>
        <taxon>Streptosporangium</taxon>
    </lineage>
</organism>
<dbReference type="Gene3D" id="3.90.79.10">
    <property type="entry name" value="Nucleoside Triphosphate Pyrophosphohydrolase"/>
    <property type="match status" value="1"/>
</dbReference>
<evidence type="ECO:0000313" key="7">
    <source>
        <dbReference type="Proteomes" id="UP001501251"/>
    </source>
</evidence>
<comment type="similarity">
    <text evidence="2 4">Belongs to the Nudix hydrolase family.</text>
</comment>
<evidence type="ECO:0000256" key="2">
    <source>
        <dbReference type="ARBA" id="ARBA00005582"/>
    </source>
</evidence>
<reference evidence="7" key="1">
    <citation type="journal article" date="2019" name="Int. J. Syst. Evol. Microbiol.">
        <title>The Global Catalogue of Microorganisms (GCM) 10K type strain sequencing project: providing services to taxonomists for standard genome sequencing and annotation.</title>
        <authorList>
            <consortium name="The Broad Institute Genomics Platform"/>
            <consortium name="The Broad Institute Genome Sequencing Center for Infectious Disease"/>
            <person name="Wu L."/>
            <person name="Ma J."/>
        </authorList>
    </citation>
    <scope>NUCLEOTIDE SEQUENCE [LARGE SCALE GENOMIC DNA]</scope>
    <source>
        <strain evidence="7">JCM 17388</strain>
    </source>
</reference>
<dbReference type="EMBL" id="BAABAQ010000002">
    <property type="protein sequence ID" value="GAA4184001.1"/>
    <property type="molecule type" value="Genomic_DNA"/>
</dbReference>
<dbReference type="PROSITE" id="PS00893">
    <property type="entry name" value="NUDIX_BOX"/>
    <property type="match status" value="1"/>
</dbReference>
<protein>
    <submittedName>
        <fullName evidence="6">NUDIX domain-containing protein</fullName>
    </submittedName>
</protein>
<dbReference type="InterPro" id="IPR015797">
    <property type="entry name" value="NUDIX_hydrolase-like_dom_sf"/>
</dbReference>
<comment type="cofactor">
    <cofactor evidence="1">
        <name>Mg(2+)</name>
        <dbReference type="ChEBI" id="CHEBI:18420"/>
    </cofactor>
</comment>
<dbReference type="PANTHER" id="PTHR43046">
    <property type="entry name" value="GDP-MANNOSE MANNOSYL HYDROLASE"/>
    <property type="match status" value="1"/>
</dbReference>
<comment type="caution">
    <text evidence="6">The sequence shown here is derived from an EMBL/GenBank/DDBJ whole genome shotgun (WGS) entry which is preliminary data.</text>
</comment>
<proteinExistence type="inferred from homology"/>
<evidence type="ECO:0000259" key="5">
    <source>
        <dbReference type="PROSITE" id="PS51462"/>
    </source>
</evidence>
<gene>
    <name evidence="6" type="ORF">GCM10022252_12200</name>
</gene>
<dbReference type="Proteomes" id="UP001501251">
    <property type="component" value="Unassembled WGS sequence"/>
</dbReference>
<dbReference type="InterPro" id="IPR000086">
    <property type="entry name" value="NUDIX_hydrolase_dom"/>
</dbReference>
<evidence type="ECO:0000256" key="4">
    <source>
        <dbReference type="RuleBase" id="RU003476"/>
    </source>
</evidence>
<keyword evidence="3 4" id="KW-0378">Hydrolase</keyword>